<dbReference type="SUPFAM" id="SSF54928">
    <property type="entry name" value="RNA-binding domain, RBD"/>
    <property type="match status" value="1"/>
</dbReference>
<dbReference type="SMART" id="SM00360">
    <property type="entry name" value="RRM"/>
    <property type="match status" value="1"/>
</dbReference>
<evidence type="ECO:0000256" key="1">
    <source>
        <dbReference type="ARBA" id="ARBA00022884"/>
    </source>
</evidence>
<evidence type="ECO:0000256" key="2">
    <source>
        <dbReference type="PROSITE-ProRule" id="PRU00176"/>
    </source>
</evidence>
<dbReference type="Gene3D" id="3.30.70.330">
    <property type="match status" value="1"/>
</dbReference>
<dbReference type="PANTHER" id="PTHR19965:SF82">
    <property type="entry name" value="THO COMPLEX SUBUNIT 4"/>
    <property type="match status" value="1"/>
</dbReference>
<dbReference type="InterPro" id="IPR012677">
    <property type="entry name" value="Nucleotide-bd_a/b_plait_sf"/>
</dbReference>
<feature type="region of interest" description="Disordered" evidence="3">
    <location>
        <begin position="232"/>
        <end position="330"/>
    </location>
</feature>
<evidence type="ECO:0000313" key="6">
    <source>
        <dbReference type="Proteomes" id="UP000012073"/>
    </source>
</evidence>
<dbReference type="RefSeq" id="XP_005714392.1">
    <property type="nucleotide sequence ID" value="XM_005714335.1"/>
</dbReference>
<dbReference type="InterPro" id="IPR051229">
    <property type="entry name" value="ALYREF_mRNA_export"/>
</dbReference>
<protein>
    <submittedName>
        <fullName evidence="5">Similar to Aly, THO complex subunit, putative</fullName>
    </submittedName>
</protein>
<dbReference type="InterPro" id="IPR000504">
    <property type="entry name" value="RRM_dom"/>
</dbReference>
<feature type="region of interest" description="Disordered" evidence="3">
    <location>
        <begin position="21"/>
        <end position="150"/>
    </location>
</feature>
<feature type="compositionally biased region" description="Basic residues" evidence="3">
    <location>
        <begin position="292"/>
        <end position="303"/>
    </location>
</feature>
<dbReference type="PROSITE" id="PS50102">
    <property type="entry name" value="RRM"/>
    <property type="match status" value="1"/>
</dbReference>
<dbReference type="OrthoDB" id="1049195at2759"/>
<dbReference type="Proteomes" id="UP000012073">
    <property type="component" value="Unassembled WGS sequence"/>
</dbReference>
<dbReference type="KEGG" id="ccp:CHC_T00010137001"/>
<dbReference type="Gramene" id="CDF34573">
    <property type="protein sequence ID" value="CDF34573"/>
    <property type="gene ID" value="CHC_T00010137001"/>
</dbReference>
<dbReference type="PANTHER" id="PTHR19965">
    <property type="entry name" value="RNA AND EXPORT FACTOR BINDING PROTEIN"/>
    <property type="match status" value="1"/>
</dbReference>
<feature type="compositionally biased region" description="Polar residues" evidence="3">
    <location>
        <begin position="264"/>
        <end position="279"/>
    </location>
</feature>
<name>R7Q9Y4_CHOCR</name>
<sequence>MNIDRPLDEIVKESVAARKAARQAKRKEIAQTKKTKGTDSAAVQKASPVLAQKLGVAKKEGSISKKQRRRERRAAAATAAASGADEENRRTNGNTNNARPNGNAPRPQSRNDKPFRNDKAPRSSQHQGGVANRLSTKASGQAARRATPKGVKIRVSNLHPGVTETDIGELFETVGPIKKAHLKTFANGHSACEAEVIFERMADALEAINRYNQVPLDNHPLHITLATDSIASTAGHEPIHNRVGKPRARNHNPRNSEYADEPDSPNSANVYSEQRSGSPDNDRDRQGGGRGRQNRRRFNKRYQNRGPNGNGNGNRNGADRGDHGERDSYD</sequence>
<feature type="domain" description="RRM" evidence="4">
    <location>
        <begin position="151"/>
        <end position="228"/>
    </location>
</feature>
<feature type="compositionally biased region" description="Low complexity" evidence="3">
    <location>
        <begin position="91"/>
        <end position="106"/>
    </location>
</feature>
<feature type="compositionally biased region" description="Polar residues" evidence="3">
    <location>
        <begin position="122"/>
        <end position="139"/>
    </location>
</feature>
<feature type="compositionally biased region" description="Basic and acidic residues" evidence="3">
    <location>
        <begin position="109"/>
        <end position="121"/>
    </location>
</feature>
<feature type="compositionally biased region" description="Basic residues" evidence="3">
    <location>
        <begin position="242"/>
        <end position="252"/>
    </location>
</feature>
<dbReference type="AlphaFoldDB" id="R7Q9Y4"/>
<dbReference type="GO" id="GO:0005634">
    <property type="term" value="C:nucleus"/>
    <property type="evidence" value="ECO:0007669"/>
    <property type="project" value="TreeGrafter"/>
</dbReference>
<accession>R7Q9Y4</accession>
<evidence type="ECO:0000259" key="4">
    <source>
        <dbReference type="PROSITE" id="PS50102"/>
    </source>
</evidence>
<dbReference type="STRING" id="2769.R7Q9Y4"/>
<evidence type="ECO:0000313" key="5">
    <source>
        <dbReference type="EMBL" id="CDF34573.1"/>
    </source>
</evidence>
<dbReference type="Pfam" id="PF00076">
    <property type="entry name" value="RRM_1"/>
    <property type="match status" value="1"/>
</dbReference>
<organism evidence="5 6">
    <name type="scientific">Chondrus crispus</name>
    <name type="common">Carrageen Irish moss</name>
    <name type="synonym">Polymorpha crispa</name>
    <dbReference type="NCBI Taxonomy" id="2769"/>
    <lineage>
        <taxon>Eukaryota</taxon>
        <taxon>Rhodophyta</taxon>
        <taxon>Florideophyceae</taxon>
        <taxon>Rhodymeniophycidae</taxon>
        <taxon>Gigartinales</taxon>
        <taxon>Gigartinaceae</taxon>
        <taxon>Chondrus</taxon>
    </lineage>
</organism>
<dbReference type="GO" id="GO:0003729">
    <property type="term" value="F:mRNA binding"/>
    <property type="evidence" value="ECO:0007669"/>
    <property type="project" value="TreeGrafter"/>
</dbReference>
<evidence type="ECO:0000256" key="3">
    <source>
        <dbReference type="SAM" id="MobiDB-lite"/>
    </source>
</evidence>
<dbReference type="InterPro" id="IPR035979">
    <property type="entry name" value="RBD_domain_sf"/>
</dbReference>
<keyword evidence="1 2" id="KW-0694">RNA-binding</keyword>
<gene>
    <name evidence="5" type="ORF">CHC_T00010137001</name>
</gene>
<keyword evidence="6" id="KW-1185">Reference proteome</keyword>
<dbReference type="GO" id="GO:0006406">
    <property type="term" value="P:mRNA export from nucleus"/>
    <property type="evidence" value="ECO:0007669"/>
    <property type="project" value="TreeGrafter"/>
</dbReference>
<dbReference type="EMBL" id="HG001699">
    <property type="protein sequence ID" value="CDF34573.1"/>
    <property type="molecule type" value="Genomic_DNA"/>
</dbReference>
<dbReference type="GeneID" id="17322110"/>
<feature type="compositionally biased region" description="Basic and acidic residues" evidence="3">
    <location>
        <begin position="317"/>
        <end position="330"/>
    </location>
</feature>
<reference evidence="6" key="1">
    <citation type="journal article" date="2013" name="Proc. Natl. Acad. Sci. U.S.A.">
        <title>Genome structure and metabolic features in the red seaweed Chondrus crispus shed light on evolution of the Archaeplastida.</title>
        <authorList>
            <person name="Collen J."/>
            <person name="Porcel B."/>
            <person name="Carre W."/>
            <person name="Ball S.G."/>
            <person name="Chaparro C."/>
            <person name="Tonon T."/>
            <person name="Barbeyron T."/>
            <person name="Michel G."/>
            <person name="Noel B."/>
            <person name="Valentin K."/>
            <person name="Elias M."/>
            <person name="Artiguenave F."/>
            <person name="Arun A."/>
            <person name="Aury J.M."/>
            <person name="Barbosa-Neto J.F."/>
            <person name="Bothwell J.H."/>
            <person name="Bouget F.Y."/>
            <person name="Brillet L."/>
            <person name="Cabello-Hurtado F."/>
            <person name="Capella-Gutierrez S."/>
            <person name="Charrier B."/>
            <person name="Cladiere L."/>
            <person name="Cock J.M."/>
            <person name="Coelho S.M."/>
            <person name="Colleoni C."/>
            <person name="Czjzek M."/>
            <person name="Da Silva C."/>
            <person name="Delage L."/>
            <person name="Denoeud F."/>
            <person name="Deschamps P."/>
            <person name="Dittami S.M."/>
            <person name="Gabaldon T."/>
            <person name="Gachon C.M."/>
            <person name="Groisillier A."/>
            <person name="Herve C."/>
            <person name="Jabbari K."/>
            <person name="Katinka M."/>
            <person name="Kloareg B."/>
            <person name="Kowalczyk N."/>
            <person name="Labadie K."/>
            <person name="Leblanc C."/>
            <person name="Lopez P.J."/>
            <person name="McLachlan D.H."/>
            <person name="Meslet-Cladiere L."/>
            <person name="Moustafa A."/>
            <person name="Nehr Z."/>
            <person name="Nyvall Collen P."/>
            <person name="Panaud O."/>
            <person name="Partensky F."/>
            <person name="Poulain J."/>
            <person name="Rensing S.A."/>
            <person name="Rousvoal S."/>
            <person name="Samson G."/>
            <person name="Symeonidi A."/>
            <person name="Weissenbach J."/>
            <person name="Zambounis A."/>
            <person name="Wincker P."/>
            <person name="Boyen C."/>
        </authorList>
    </citation>
    <scope>NUCLEOTIDE SEQUENCE [LARGE SCALE GENOMIC DNA]</scope>
    <source>
        <strain evidence="6">cv. Stackhouse</strain>
    </source>
</reference>
<proteinExistence type="predicted"/>
<dbReference type="OMA" id="FANGHSA"/>